<keyword evidence="1" id="KW-1185">Reference proteome</keyword>
<dbReference type="AlphaFoldDB" id="A0A915D404"/>
<name>A0A915D404_9BILA</name>
<dbReference type="Proteomes" id="UP000887574">
    <property type="component" value="Unplaced"/>
</dbReference>
<accession>A0A915D404</accession>
<protein>
    <submittedName>
        <fullName evidence="2">Uncharacterized protein</fullName>
    </submittedName>
</protein>
<organism evidence="1 2">
    <name type="scientific">Ditylenchus dipsaci</name>
    <dbReference type="NCBI Taxonomy" id="166011"/>
    <lineage>
        <taxon>Eukaryota</taxon>
        <taxon>Metazoa</taxon>
        <taxon>Ecdysozoa</taxon>
        <taxon>Nematoda</taxon>
        <taxon>Chromadorea</taxon>
        <taxon>Rhabditida</taxon>
        <taxon>Tylenchina</taxon>
        <taxon>Tylenchomorpha</taxon>
        <taxon>Sphaerularioidea</taxon>
        <taxon>Anguinidae</taxon>
        <taxon>Anguininae</taxon>
        <taxon>Ditylenchus</taxon>
    </lineage>
</organism>
<dbReference type="WBParaSite" id="jg15160">
    <property type="protein sequence ID" value="jg15160"/>
    <property type="gene ID" value="jg15160"/>
</dbReference>
<proteinExistence type="predicted"/>
<sequence length="194" mass="22588">MNALEIDCYKKIHLALLEPLIAPVRNTDNTDDDAECDICRMPSSTSSYQFVSEICQLSHLWKGQRLQVTLFYPDIPAKLLQSFATAQILVIQLNLASRAVYFSKNEWCDEWYVNEINERNKPLVRGISPFDYSQLQQCHQLIVIFNETTEVNIQEIVRYLNSNPLANDQHRKLYLLFNHSSHLDLDKLLQSLEQ</sequence>
<evidence type="ECO:0000313" key="1">
    <source>
        <dbReference type="Proteomes" id="UP000887574"/>
    </source>
</evidence>
<evidence type="ECO:0000313" key="2">
    <source>
        <dbReference type="WBParaSite" id="jg15160"/>
    </source>
</evidence>
<reference evidence="2" key="1">
    <citation type="submission" date="2022-11" db="UniProtKB">
        <authorList>
            <consortium name="WormBaseParasite"/>
        </authorList>
    </citation>
    <scope>IDENTIFICATION</scope>
</reference>